<feature type="compositionally biased region" description="Basic and acidic residues" evidence="1">
    <location>
        <begin position="676"/>
        <end position="695"/>
    </location>
</feature>
<gene>
    <name evidence="3" type="ORF">H072_4402</name>
</gene>
<dbReference type="Proteomes" id="UP000015100">
    <property type="component" value="Unassembled WGS sequence"/>
</dbReference>
<feature type="region of interest" description="Disordered" evidence="1">
    <location>
        <begin position="630"/>
        <end position="1241"/>
    </location>
</feature>
<evidence type="ECO:0000313" key="3">
    <source>
        <dbReference type="EMBL" id="EPS41702.1"/>
    </source>
</evidence>
<accession>S8C257</accession>
<reference evidence="4" key="2">
    <citation type="submission" date="2013-04" db="EMBL/GenBank/DDBJ databases">
        <title>Genomic mechanisms accounting for the adaptation to parasitism in nematode-trapping fungi.</title>
        <authorList>
            <person name="Ahren D.G."/>
        </authorList>
    </citation>
    <scope>NUCLEOTIDE SEQUENCE [LARGE SCALE GENOMIC DNA]</scope>
    <source>
        <strain evidence="4">CBS 200.50</strain>
    </source>
</reference>
<reference evidence="3 4" key="1">
    <citation type="journal article" date="2013" name="PLoS Genet.">
        <title>Genomic mechanisms accounting for the adaptation to parasitism in nematode-trapping fungi.</title>
        <authorList>
            <person name="Meerupati T."/>
            <person name="Andersson K.M."/>
            <person name="Friman E."/>
            <person name="Kumar D."/>
            <person name="Tunlid A."/>
            <person name="Ahren D."/>
        </authorList>
    </citation>
    <scope>NUCLEOTIDE SEQUENCE [LARGE SCALE GENOMIC DNA]</scope>
    <source>
        <strain evidence="3 4">CBS 200.50</strain>
    </source>
</reference>
<feature type="compositionally biased region" description="Low complexity" evidence="1">
    <location>
        <begin position="874"/>
        <end position="885"/>
    </location>
</feature>
<keyword evidence="4" id="KW-1185">Reference proteome</keyword>
<dbReference type="Pfam" id="PF07217">
    <property type="entry name" value="Het-C"/>
    <property type="match status" value="1"/>
</dbReference>
<feature type="compositionally biased region" description="Basic and acidic residues" evidence="1">
    <location>
        <begin position="1081"/>
        <end position="1091"/>
    </location>
</feature>
<dbReference type="InterPro" id="IPR010816">
    <property type="entry name" value="Het-C"/>
</dbReference>
<evidence type="ECO:0000256" key="1">
    <source>
        <dbReference type="SAM" id="MobiDB-lite"/>
    </source>
</evidence>
<dbReference type="InterPro" id="IPR052577">
    <property type="entry name" value="VWA7"/>
</dbReference>
<dbReference type="OrthoDB" id="5407297at2759"/>
<feature type="compositionally biased region" description="Basic and acidic residues" evidence="1">
    <location>
        <begin position="833"/>
        <end position="850"/>
    </location>
</feature>
<sequence>MPYLFTIILFFVFTTGASAFGAGATSSDDCKWRHGDIENALLGLTLAKTAGGTAFTRMDVKRVYFGNWMRDYSQIMDVPFLRVVGPNILRTLVALFAFMTFGYGTGEFEVTDPRLSVYRPEEHIDNPKHYAKNVDAKKYDSRLRGVVDEDLELFPDDRTGMKGYIANERIGITTTAGYVKKALGRCIKLGRQHARKKNIKDFDDALRHLGAALHALEDFPAHSNYIELCLRELGERGVFPHVGTATEVEVRSNQVFPLVTGAFGSVHFLSSVVGGDPKNPNPSEIQQLEEQITSALELDGEHGGEIKLLREHFASLPKGLLNEASIQNLDLLEERSKAKQEEVKTRAEDGEPVDLQTKDLYDQIFPYLEMHDRVVREIVYGMEEVPTHAATYEKIQESLAVVTFSLIAPHILPVLQQARTELAESANDLIAISSERETEVFSDPYCSDPVHSVISKDNAANVLSEPAGRIAVEIVRFVVPLIMRAWDEPDLEMDPLIEYILGVFHHPVCRDERKHRGQATMYGIVRDWWTLKTDDEKDELRGCLSMDGIRENKNYNGHDSGHGSLNPVAGRGIKPGDATGTIFTMRKPSDEEEEDAKVAEVIVERAPDPSMEGAAMAGAAAAAAVGLGTPIQGSLDGGKSHRRKRDRDSKNLSHRDREDRGSRSPEKREHRRRRHHDEAGLDREPPLDDGYQNKDSRRKHRSGDPRSSLNELGERERHHRHRDEQGDRDRGPTAPVDEKPKDGNKSRFSQMFTSGITYLGFGGAAAPAEQPRDSRDYRDQGLPPSNPKVNGSADRVRHSKNTPSEERTRRHRHRHEGDRTAGESPSRHRSSRRRELSKSDEEVPPQDRGDIPPLPTETGPEVPTPIDVPETPEEAPAIAPVAPLEGDAGVESEGRPSRRRSSRRKEGHRSSRREGGDPPPIPEEGSREGSGYFRPSHPEQELRGSKSKANKILGMDSPEPNGESLRKSRTRRHTDLDVGEKRRQEEGTPSRGGFLGRIAGRFMGREAAEETPRPLERRRTGDKPEHGERSRKHHTHDDDERRRRKHRSVTLPVTIDPTDFKERSPAPSGNGILAPAPDSDPENHLSVPRERTSKHRKHKSSPNPMQFDVPSDGSGSNERKPSRSPGRDAEMPELRDVSGLGIDTGDGGEPKSHRRKHRRDRDYDDTPTPSPRKSRQSTKRPVKEVNFEDAVESGDAPKKEKSRRHHRSARDESLEEGDGSRERRRRERKRESGVFGGYGRE</sequence>
<feature type="compositionally biased region" description="Basic and acidic residues" evidence="1">
    <location>
        <begin position="973"/>
        <end position="988"/>
    </location>
</feature>
<proteinExistence type="predicted"/>
<organism evidence="3 4">
    <name type="scientific">Dactylellina haptotyla (strain CBS 200.50)</name>
    <name type="common">Nematode-trapping fungus</name>
    <name type="synonym">Monacrosporium haptotylum</name>
    <dbReference type="NCBI Taxonomy" id="1284197"/>
    <lineage>
        <taxon>Eukaryota</taxon>
        <taxon>Fungi</taxon>
        <taxon>Dikarya</taxon>
        <taxon>Ascomycota</taxon>
        <taxon>Pezizomycotina</taxon>
        <taxon>Orbiliomycetes</taxon>
        <taxon>Orbiliales</taxon>
        <taxon>Orbiliaceae</taxon>
        <taxon>Dactylellina</taxon>
    </lineage>
</organism>
<dbReference type="OMA" id="EIVYGME"/>
<protein>
    <recommendedName>
        <fullName evidence="5">Het-C-domain-containing protein</fullName>
    </recommendedName>
</protein>
<feature type="compositionally biased region" description="Basic and acidic residues" evidence="1">
    <location>
        <begin position="1003"/>
        <end position="1028"/>
    </location>
</feature>
<dbReference type="AlphaFoldDB" id="S8C257"/>
<dbReference type="HOGENOM" id="CLU_266675_0_0_1"/>
<evidence type="ECO:0008006" key="5">
    <source>
        <dbReference type="Google" id="ProtNLM"/>
    </source>
</evidence>
<dbReference type="eggNOG" id="ENOG502QRXF">
    <property type="taxonomic scope" value="Eukaryota"/>
</dbReference>
<dbReference type="PANTHER" id="PTHR14905">
    <property type="entry name" value="NG37"/>
    <property type="match status" value="1"/>
</dbReference>
<evidence type="ECO:0000256" key="2">
    <source>
        <dbReference type="SAM" id="SignalP"/>
    </source>
</evidence>
<evidence type="ECO:0000313" key="4">
    <source>
        <dbReference type="Proteomes" id="UP000015100"/>
    </source>
</evidence>
<dbReference type="EMBL" id="AQGS01000224">
    <property type="protein sequence ID" value="EPS41702.1"/>
    <property type="molecule type" value="Genomic_DNA"/>
</dbReference>
<name>S8C257_DACHA</name>
<feature type="compositionally biased region" description="Basic and acidic residues" evidence="1">
    <location>
        <begin position="712"/>
        <end position="745"/>
    </location>
</feature>
<feature type="compositionally biased region" description="Basic and acidic residues" evidence="1">
    <location>
        <begin position="646"/>
        <end position="668"/>
    </location>
</feature>
<dbReference type="STRING" id="1284197.S8C257"/>
<keyword evidence="2" id="KW-0732">Signal</keyword>
<feature type="chain" id="PRO_5004548790" description="Het-C-domain-containing protein" evidence="2">
    <location>
        <begin position="20"/>
        <end position="1241"/>
    </location>
</feature>
<comment type="caution">
    <text evidence="3">The sequence shown here is derived from an EMBL/GenBank/DDBJ whole genome shotgun (WGS) entry which is preliminary data.</text>
</comment>
<feature type="compositionally biased region" description="Polar residues" evidence="1">
    <location>
        <begin position="746"/>
        <end position="756"/>
    </location>
</feature>
<feature type="compositionally biased region" description="Basic and acidic residues" evidence="1">
    <location>
        <begin position="770"/>
        <end position="779"/>
    </location>
</feature>
<feature type="region of interest" description="Disordered" evidence="1">
    <location>
        <begin position="555"/>
        <end position="597"/>
    </location>
</feature>
<feature type="signal peptide" evidence="2">
    <location>
        <begin position="1"/>
        <end position="19"/>
    </location>
</feature>
<feature type="compositionally biased region" description="Basic residues" evidence="1">
    <location>
        <begin position="897"/>
        <end position="907"/>
    </location>
</feature>
<feature type="compositionally biased region" description="Basic and acidic residues" evidence="1">
    <location>
        <begin position="1117"/>
        <end position="1136"/>
    </location>
</feature>
<dbReference type="PANTHER" id="PTHR14905:SF11">
    <property type="entry name" value="TINC (EUROFUNG)"/>
    <property type="match status" value="1"/>
</dbReference>